<dbReference type="AlphaFoldDB" id="A0A239JH40"/>
<evidence type="ECO:0000313" key="2">
    <source>
        <dbReference type="Proteomes" id="UP000198280"/>
    </source>
</evidence>
<name>A0A239JH40_9ACTN</name>
<proteinExistence type="predicted"/>
<evidence type="ECO:0000313" key="1">
    <source>
        <dbReference type="EMBL" id="SNT05145.1"/>
    </source>
</evidence>
<accession>A0A239JH40</accession>
<organism evidence="1 2">
    <name type="scientific">Actinacidiphila glaucinigra</name>
    <dbReference type="NCBI Taxonomy" id="235986"/>
    <lineage>
        <taxon>Bacteria</taxon>
        <taxon>Bacillati</taxon>
        <taxon>Actinomycetota</taxon>
        <taxon>Actinomycetes</taxon>
        <taxon>Kitasatosporales</taxon>
        <taxon>Streptomycetaceae</taxon>
        <taxon>Actinacidiphila</taxon>
    </lineage>
</organism>
<dbReference type="Proteomes" id="UP000198280">
    <property type="component" value="Unassembled WGS sequence"/>
</dbReference>
<reference evidence="1 2" key="1">
    <citation type="submission" date="2017-06" db="EMBL/GenBank/DDBJ databases">
        <authorList>
            <person name="Kim H.J."/>
            <person name="Triplett B.A."/>
        </authorList>
    </citation>
    <scope>NUCLEOTIDE SEQUENCE [LARGE SCALE GENOMIC DNA]</scope>
    <source>
        <strain evidence="1 2">CGMCC 4.1858</strain>
    </source>
</reference>
<sequence>MTQPGLPLEDLCARALETVSGRTASDDVTLLLVRTRLPGAAS</sequence>
<dbReference type="EMBL" id="FZOF01000013">
    <property type="protein sequence ID" value="SNT05145.1"/>
    <property type="molecule type" value="Genomic_DNA"/>
</dbReference>
<protein>
    <submittedName>
        <fullName evidence="1">Uncharacterized protein</fullName>
    </submittedName>
</protein>
<keyword evidence="2" id="KW-1185">Reference proteome</keyword>
<gene>
    <name evidence="1" type="ORF">SAMN05216252_11333</name>
</gene>